<dbReference type="EC" id="1.1.1.37" evidence="6"/>
<reference evidence="12" key="1">
    <citation type="journal article" date="2014" name="Int. J. Syst. Evol. Microbiol.">
        <title>Complete genome sequence of Corynebacterium casei LMG S-19264T (=DSM 44701T), isolated from a smear-ripened cheese.</title>
        <authorList>
            <consortium name="US DOE Joint Genome Institute (JGI-PGF)"/>
            <person name="Walter F."/>
            <person name="Albersmeier A."/>
            <person name="Kalinowski J."/>
            <person name="Ruckert C."/>
        </authorList>
    </citation>
    <scope>NUCLEOTIDE SEQUENCE</scope>
    <source>
        <strain evidence="12">JCM 14719</strain>
    </source>
</reference>
<evidence type="ECO:0000259" key="11">
    <source>
        <dbReference type="Pfam" id="PF02866"/>
    </source>
</evidence>
<proteinExistence type="inferred from homology"/>
<keyword evidence="2 6" id="KW-0816">Tricarboxylic acid cycle</keyword>
<dbReference type="GO" id="GO:0006089">
    <property type="term" value="P:lactate metabolic process"/>
    <property type="evidence" value="ECO:0007669"/>
    <property type="project" value="TreeGrafter"/>
</dbReference>
<dbReference type="Proteomes" id="UP000637720">
    <property type="component" value="Unassembled WGS sequence"/>
</dbReference>
<evidence type="ECO:0000256" key="3">
    <source>
        <dbReference type="ARBA" id="ARBA00023002"/>
    </source>
</evidence>
<dbReference type="PIRSF" id="PIRSF000102">
    <property type="entry name" value="Lac_mal_DH"/>
    <property type="match status" value="1"/>
</dbReference>
<dbReference type="GO" id="GO:0030060">
    <property type="term" value="F:L-malate dehydrogenase (NAD+) activity"/>
    <property type="evidence" value="ECO:0007669"/>
    <property type="project" value="UniProtKB-UniRule"/>
</dbReference>
<dbReference type="InterPro" id="IPR015955">
    <property type="entry name" value="Lactate_DH/Glyco_Ohase_4_C"/>
</dbReference>
<evidence type="ECO:0000256" key="5">
    <source>
        <dbReference type="ARBA" id="ARBA00049258"/>
    </source>
</evidence>
<evidence type="ECO:0000256" key="8">
    <source>
        <dbReference type="PIRSR" id="PIRSR000102-2"/>
    </source>
</evidence>
<gene>
    <name evidence="6 12" type="primary">mdh</name>
    <name evidence="12" type="ORF">GCM10007043_03430</name>
</gene>
<comment type="similarity">
    <text evidence="6">Belongs to the LDH/MDH superfamily. MDH type 3 family.</text>
</comment>
<keyword evidence="4 6" id="KW-0520">NAD</keyword>
<comment type="function">
    <text evidence="6">Catalyzes the reversible oxidation of malate to oxaloacetate.</text>
</comment>
<dbReference type="InterPro" id="IPR022383">
    <property type="entry name" value="Lactate/malate_DH_C"/>
</dbReference>
<evidence type="ECO:0000313" key="13">
    <source>
        <dbReference type="Proteomes" id="UP000637720"/>
    </source>
</evidence>
<comment type="similarity">
    <text evidence="1">Belongs to the LDH/MDH superfamily. LDH family.</text>
</comment>
<dbReference type="EMBL" id="BMOF01000003">
    <property type="protein sequence ID" value="GGJ93043.1"/>
    <property type="molecule type" value="Genomic_DNA"/>
</dbReference>
<dbReference type="Pfam" id="PF02866">
    <property type="entry name" value="Ldh_1_C"/>
    <property type="match status" value="1"/>
</dbReference>
<dbReference type="GO" id="GO:0004459">
    <property type="term" value="F:L-lactate dehydrogenase (NAD+) activity"/>
    <property type="evidence" value="ECO:0007669"/>
    <property type="project" value="UniProtKB-EC"/>
</dbReference>
<evidence type="ECO:0000259" key="10">
    <source>
        <dbReference type="Pfam" id="PF00056"/>
    </source>
</evidence>
<accession>A0A8J3FCT1</accession>
<dbReference type="CDD" id="cd01339">
    <property type="entry name" value="LDH-like_MDH"/>
    <property type="match status" value="1"/>
</dbReference>
<dbReference type="Gene3D" id="3.40.50.720">
    <property type="entry name" value="NAD(P)-binding Rossmann-like Domain"/>
    <property type="match status" value="1"/>
</dbReference>
<feature type="binding site" evidence="6 9">
    <location>
        <position position="36"/>
    </location>
    <ligand>
        <name>NAD(+)</name>
        <dbReference type="ChEBI" id="CHEBI:57540"/>
    </ligand>
</feature>
<feature type="binding site" evidence="6 8">
    <location>
        <position position="125"/>
    </location>
    <ligand>
        <name>substrate</name>
    </ligand>
</feature>
<keyword evidence="3 6" id="KW-0560">Oxidoreductase</keyword>
<feature type="binding site" evidence="6 9">
    <location>
        <position position="100"/>
    </location>
    <ligand>
        <name>NAD(+)</name>
        <dbReference type="ChEBI" id="CHEBI:57540"/>
    </ligand>
</feature>
<evidence type="ECO:0000256" key="6">
    <source>
        <dbReference type="HAMAP-Rule" id="MF_00487"/>
    </source>
</evidence>
<dbReference type="PRINTS" id="PR00086">
    <property type="entry name" value="LLDHDRGNASE"/>
</dbReference>
<feature type="binding site" evidence="6">
    <location>
        <begin position="123"/>
        <end position="125"/>
    </location>
    <ligand>
        <name>NAD(+)</name>
        <dbReference type="ChEBI" id="CHEBI:57540"/>
    </ligand>
</feature>
<dbReference type="InterPro" id="IPR001557">
    <property type="entry name" value="L-lactate/malate_DH"/>
</dbReference>
<dbReference type="InterPro" id="IPR001236">
    <property type="entry name" value="Lactate/malate_DH_N"/>
</dbReference>
<dbReference type="HAMAP" id="MF_00487">
    <property type="entry name" value="Malate_dehydrog_3"/>
    <property type="match status" value="1"/>
</dbReference>
<organism evidence="12 13">
    <name type="scientific">Calditerricola satsumensis</name>
    <dbReference type="NCBI Taxonomy" id="373054"/>
    <lineage>
        <taxon>Bacteria</taxon>
        <taxon>Bacillati</taxon>
        <taxon>Bacillota</taxon>
        <taxon>Bacilli</taxon>
        <taxon>Bacillales</taxon>
        <taxon>Bacillaceae</taxon>
        <taxon>Calditerricola</taxon>
    </lineage>
</organism>
<dbReference type="InterPro" id="IPR036291">
    <property type="entry name" value="NAD(P)-bd_dom_sf"/>
</dbReference>
<name>A0A8J3FCT1_9BACI</name>
<dbReference type="FunFam" id="3.90.110.10:FF:000004">
    <property type="entry name" value="Malate dehydrogenase"/>
    <property type="match status" value="1"/>
</dbReference>
<protein>
    <recommendedName>
        <fullName evidence="6">Malate dehydrogenase</fullName>
        <ecNumber evidence="6">1.1.1.37</ecNumber>
    </recommendedName>
</protein>
<dbReference type="PANTHER" id="PTHR43128">
    <property type="entry name" value="L-2-HYDROXYCARBOXYLATE DEHYDROGENASE (NAD(P)(+))"/>
    <property type="match status" value="1"/>
</dbReference>
<comment type="catalytic activity">
    <reaction evidence="6">
        <text>(S)-malate + NAD(+) = oxaloacetate + NADH + H(+)</text>
        <dbReference type="Rhea" id="RHEA:21432"/>
        <dbReference type="ChEBI" id="CHEBI:15378"/>
        <dbReference type="ChEBI" id="CHEBI:15589"/>
        <dbReference type="ChEBI" id="CHEBI:16452"/>
        <dbReference type="ChEBI" id="CHEBI:57540"/>
        <dbReference type="ChEBI" id="CHEBI:57945"/>
        <dbReference type="EC" id="1.1.1.37"/>
    </reaction>
</comment>
<dbReference type="RefSeq" id="WP_188816629.1">
    <property type="nucleotide sequence ID" value="NZ_BMOF01000003.1"/>
</dbReference>
<dbReference type="SUPFAM" id="SSF51735">
    <property type="entry name" value="NAD(P)-binding Rossmann-fold domains"/>
    <property type="match status" value="1"/>
</dbReference>
<evidence type="ECO:0000256" key="7">
    <source>
        <dbReference type="PIRSR" id="PIRSR000102-1"/>
    </source>
</evidence>
<comment type="catalytic activity">
    <reaction evidence="5">
        <text>(S)-lactate + NAD(+) = pyruvate + NADH + H(+)</text>
        <dbReference type="Rhea" id="RHEA:23444"/>
        <dbReference type="ChEBI" id="CHEBI:15361"/>
        <dbReference type="ChEBI" id="CHEBI:15378"/>
        <dbReference type="ChEBI" id="CHEBI:16651"/>
        <dbReference type="ChEBI" id="CHEBI:57540"/>
        <dbReference type="ChEBI" id="CHEBI:57945"/>
        <dbReference type="EC" id="1.1.1.27"/>
    </reaction>
</comment>
<dbReference type="FunFam" id="3.40.50.720:FF:000018">
    <property type="entry name" value="Malate dehydrogenase"/>
    <property type="match status" value="1"/>
</dbReference>
<evidence type="ECO:0000256" key="1">
    <source>
        <dbReference type="ARBA" id="ARBA00006054"/>
    </source>
</evidence>
<feature type="domain" description="Lactate/malate dehydrogenase N-terminal" evidence="10">
    <location>
        <begin position="7"/>
        <end position="147"/>
    </location>
</feature>
<dbReference type="SUPFAM" id="SSF56327">
    <property type="entry name" value="LDH C-terminal domain-like"/>
    <property type="match status" value="1"/>
</dbReference>
<feature type="binding site" evidence="6 8">
    <location>
        <position position="156"/>
    </location>
    <ligand>
        <name>substrate</name>
    </ligand>
</feature>
<sequence length="313" mass="33421">MAFRRNKIAVIGAGFTGATTALMLAQKELGDVVLVDIPQLENPTKGKALDMYEATPVLGVDSRIVGTADYADIQGSDLVIITAGVARKPGMSRDDLVHTNAKIMKAVAEQVKEHAPNATVIVLTNPVDAMTYVVYKVTGFPKNRVIGQSGVLDTARFRAFLAEALGVSVEDVTGFVLGGHGDDMVPLVRYSYAGGIPIEKLLPKETIDAIVERTRYGGGEIVKLLGTGSAYYAPAAALVEMAEAILKDKKRILPAIAYLEGEYGYRDMFLGVPTILGGNGLEKVIELDLTPEEKAALDKSAQSVRKVMALLDL</sequence>
<dbReference type="AlphaFoldDB" id="A0A8J3FCT1"/>
<dbReference type="Gene3D" id="3.90.110.10">
    <property type="entry name" value="Lactate dehydrogenase/glycoside hydrolase, family 4, C-terminal"/>
    <property type="match status" value="1"/>
</dbReference>
<feature type="active site" description="Proton acceptor" evidence="6 7">
    <location>
        <position position="180"/>
    </location>
</feature>
<evidence type="ECO:0000256" key="2">
    <source>
        <dbReference type="ARBA" id="ARBA00022532"/>
    </source>
</evidence>
<keyword evidence="13" id="KW-1185">Reference proteome</keyword>
<feature type="modified residue" description="Phosphoserine" evidence="6">
    <location>
        <position position="149"/>
    </location>
</feature>
<feature type="domain" description="Lactate/malate dehydrogenase C-terminal" evidence="11">
    <location>
        <begin position="152"/>
        <end position="308"/>
    </location>
</feature>
<comment type="caution">
    <text evidence="12">The sequence shown here is derived from an EMBL/GenBank/DDBJ whole genome shotgun (WGS) entry which is preliminary data.</text>
</comment>
<feature type="binding site" evidence="6 9">
    <location>
        <begin position="12"/>
        <end position="17"/>
    </location>
    <ligand>
        <name>NAD(+)</name>
        <dbReference type="ChEBI" id="CHEBI:57540"/>
    </ligand>
</feature>
<dbReference type="NCBIfam" id="NF004863">
    <property type="entry name" value="PRK06223.1"/>
    <property type="match status" value="1"/>
</dbReference>
<evidence type="ECO:0000313" key="12">
    <source>
        <dbReference type="EMBL" id="GGJ93043.1"/>
    </source>
</evidence>
<feature type="binding site" evidence="6 8">
    <location>
        <position position="93"/>
    </location>
    <ligand>
        <name>substrate</name>
    </ligand>
</feature>
<keyword evidence="6" id="KW-0597">Phosphoprotein</keyword>
<dbReference type="InterPro" id="IPR011275">
    <property type="entry name" value="Malate_DH_type3"/>
</dbReference>
<dbReference type="NCBIfam" id="TIGR01763">
    <property type="entry name" value="MalateDH_bact"/>
    <property type="match status" value="1"/>
</dbReference>
<dbReference type="PANTHER" id="PTHR43128:SF16">
    <property type="entry name" value="L-LACTATE DEHYDROGENASE"/>
    <property type="match status" value="1"/>
</dbReference>
<evidence type="ECO:0000256" key="4">
    <source>
        <dbReference type="ARBA" id="ARBA00023027"/>
    </source>
</evidence>
<feature type="binding site" evidence="6 8">
    <location>
        <position position="87"/>
    </location>
    <ligand>
        <name>substrate</name>
    </ligand>
</feature>
<dbReference type="GO" id="GO:0006099">
    <property type="term" value="P:tricarboxylic acid cycle"/>
    <property type="evidence" value="ECO:0007669"/>
    <property type="project" value="UniProtKB-UniRule"/>
</dbReference>
<evidence type="ECO:0000256" key="9">
    <source>
        <dbReference type="PIRSR" id="PIRSR000102-3"/>
    </source>
</evidence>
<reference evidence="12" key="2">
    <citation type="submission" date="2020-09" db="EMBL/GenBank/DDBJ databases">
        <authorList>
            <person name="Sun Q."/>
            <person name="Ohkuma M."/>
        </authorList>
    </citation>
    <scope>NUCLEOTIDE SEQUENCE</scope>
    <source>
        <strain evidence="12">JCM 14719</strain>
    </source>
</reference>
<dbReference type="Pfam" id="PF00056">
    <property type="entry name" value="Ldh_1_N"/>
    <property type="match status" value="1"/>
</dbReference>